<dbReference type="OrthoDB" id="2139606at2759"/>
<evidence type="ECO:0000256" key="6">
    <source>
        <dbReference type="ARBA" id="ARBA00022968"/>
    </source>
</evidence>
<evidence type="ECO:0000256" key="8">
    <source>
        <dbReference type="ARBA" id="ARBA00023034"/>
    </source>
</evidence>
<keyword evidence="12" id="KW-1185">Reference proteome</keyword>
<evidence type="ECO:0008006" key="13">
    <source>
        <dbReference type="Google" id="ProtNLM"/>
    </source>
</evidence>
<evidence type="ECO:0000256" key="10">
    <source>
        <dbReference type="SAM" id="MobiDB-lite"/>
    </source>
</evidence>
<keyword evidence="8" id="KW-0333">Golgi apparatus</keyword>
<feature type="region of interest" description="Disordered" evidence="10">
    <location>
        <begin position="284"/>
        <end position="318"/>
    </location>
</feature>
<dbReference type="Proteomes" id="UP000316270">
    <property type="component" value="Chromosome 7"/>
</dbReference>
<evidence type="ECO:0000256" key="2">
    <source>
        <dbReference type="ARBA" id="ARBA00008661"/>
    </source>
</evidence>
<comment type="subcellular location">
    <subcellularLocation>
        <location evidence="1">Golgi apparatus membrane</location>
        <topology evidence="1">Single-pass type II membrane protein</topology>
    </subcellularLocation>
</comment>
<dbReference type="Pfam" id="PF01762">
    <property type="entry name" value="Galactosyl_T"/>
    <property type="match status" value="1"/>
</dbReference>
<keyword evidence="7" id="KW-1133">Transmembrane helix</keyword>
<protein>
    <recommendedName>
        <fullName evidence="13">Hexosyltransferase</fullName>
    </recommendedName>
</protein>
<dbReference type="EMBL" id="CP042191">
    <property type="protein sequence ID" value="QDS72013.1"/>
    <property type="molecule type" value="Genomic_DNA"/>
</dbReference>
<organism evidence="11 12">
    <name type="scientific">Venturia effusa</name>
    <dbReference type="NCBI Taxonomy" id="50376"/>
    <lineage>
        <taxon>Eukaryota</taxon>
        <taxon>Fungi</taxon>
        <taxon>Dikarya</taxon>
        <taxon>Ascomycota</taxon>
        <taxon>Pezizomycotina</taxon>
        <taxon>Dothideomycetes</taxon>
        <taxon>Pleosporomycetidae</taxon>
        <taxon>Venturiales</taxon>
        <taxon>Venturiaceae</taxon>
        <taxon>Venturia</taxon>
    </lineage>
</organism>
<keyword evidence="3" id="KW-0328">Glycosyltransferase</keyword>
<evidence type="ECO:0000256" key="1">
    <source>
        <dbReference type="ARBA" id="ARBA00004323"/>
    </source>
</evidence>
<reference evidence="11 12" key="1">
    <citation type="submission" date="2019-07" db="EMBL/GenBank/DDBJ databases">
        <title>Finished genome of Venturia effusa.</title>
        <authorList>
            <person name="Young C.A."/>
            <person name="Cox M.P."/>
            <person name="Ganley A.R.D."/>
            <person name="David W.J."/>
        </authorList>
    </citation>
    <scope>NUCLEOTIDE SEQUENCE [LARGE SCALE GENOMIC DNA]</scope>
    <source>
        <strain evidence="12">albino</strain>
    </source>
</reference>
<dbReference type="PANTHER" id="PTHR11214">
    <property type="entry name" value="BETA-1,3-N-ACETYLGLUCOSAMINYLTRANSFERASE"/>
    <property type="match status" value="1"/>
</dbReference>
<dbReference type="Gene3D" id="3.90.550.50">
    <property type="match status" value="1"/>
</dbReference>
<keyword evidence="6" id="KW-0735">Signal-anchor</keyword>
<comment type="similarity">
    <text evidence="2">Belongs to the glycosyltransferase 31 family.</text>
</comment>
<evidence type="ECO:0000256" key="4">
    <source>
        <dbReference type="ARBA" id="ARBA00022679"/>
    </source>
</evidence>
<dbReference type="GO" id="GO:0016758">
    <property type="term" value="F:hexosyltransferase activity"/>
    <property type="evidence" value="ECO:0007669"/>
    <property type="project" value="InterPro"/>
</dbReference>
<gene>
    <name evidence="11" type="ORF">FKW77_001924</name>
</gene>
<evidence type="ECO:0000256" key="5">
    <source>
        <dbReference type="ARBA" id="ARBA00022692"/>
    </source>
</evidence>
<keyword evidence="4" id="KW-0808">Transferase</keyword>
<evidence type="ECO:0000256" key="7">
    <source>
        <dbReference type="ARBA" id="ARBA00022989"/>
    </source>
</evidence>
<evidence type="ECO:0000256" key="9">
    <source>
        <dbReference type="ARBA" id="ARBA00023136"/>
    </source>
</evidence>
<keyword evidence="5" id="KW-0812">Transmembrane</keyword>
<accession>A0A517L8P4</accession>
<sequence length="646" mass="73683">MSSKEKAGDVPSPSWLIATMSAAQSVQRRAIIRSTWQALYKNETIFRTRFVLSNPGELWAPVIAVENATHGDIILLPHLKEDAHTANTVKSIEFLKYLTSNSTSYDFVTKLDDDSYLDAHNFWKNYLEPRIAFDANKSPAESSALKRTIIARTLRRSTWTYPGGQFYTMTWDMVSLLAQLHDEHPINDEHEDVLIGRLLHEAGLKWQHADLPNEVAFDYEEKDLRGDGTAFAKADADLKGWRHAIGRGSVNPHKMKEDEEYLRVAACFDEEGVIMNSTTSKYLSTMANQSKERPVETSLSEKSSPRKQQQSRPSIDQHQVLTTTFLSLPREIRQKILVQTFDSTAHRIRYPIVPGGPITHSEFEKLKQQEKKFGVRRMWIEGERKKIKTLASSLASLHPVIEEDMSFVLVGWEKQVEGRLEDLEDMQKQFQDDLKHVVKVADPIPAQAQAPAPAQAQAQAQVPGLSKVVRERSPEPYKRVYHDNSVSPSPAPRIRENPMASLRHQQQPEKACSIKKDGKNPSFSKQSILKPTDRSPTTFLDLPREIRQMIIALSYGRVYAYHVRVPEIPKPAPNVDINGAKRMRKRHLERRLVTAAADLKRAENWTCLLMGVHSSLQDEIEYVHEQQTKVLNEDVEEWKAEHNNIS</sequence>
<evidence type="ECO:0000313" key="11">
    <source>
        <dbReference type="EMBL" id="QDS72013.1"/>
    </source>
</evidence>
<keyword evidence="9" id="KW-0472">Membrane</keyword>
<feature type="region of interest" description="Disordered" evidence="10">
    <location>
        <begin position="474"/>
        <end position="493"/>
    </location>
</feature>
<evidence type="ECO:0000313" key="12">
    <source>
        <dbReference type="Proteomes" id="UP000316270"/>
    </source>
</evidence>
<feature type="compositionally biased region" description="Polar residues" evidence="10">
    <location>
        <begin position="521"/>
        <end position="531"/>
    </location>
</feature>
<dbReference type="AlphaFoldDB" id="A0A517L8P4"/>
<name>A0A517L8P4_9PEZI</name>
<dbReference type="GO" id="GO:0000139">
    <property type="term" value="C:Golgi membrane"/>
    <property type="evidence" value="ECO:0007669"/>
    <property type="project" value="UniProtKB-SubCell"/>
</dbReference>
<proteinExistence type="inferred from homology"/>
<dbReference type="STRING" id="50376.A0A517L8P4"/>
<feature type="region of interest" description="Disordered" evidence="10">
    <location>
        <begin position="512"/>
        <end position="531"/>
    </location>
</feature>
<evidence type="ECO:0000256" key="3">
    <source>
        <dbReference type="ARBA" id="ARBA00022676"/>
    </source>
</evidence>
<dbReference type="InterPro" id="IPR002659">
    <property type="entry name" value="Glyco_trans_31"/>
</dbReference>